<dbReference type="KEGG" id="pef:A7E78_08830"/>
<dbReference type="Proteomes" id="UP000182517">
    <property type="component" value="Chromosome"/>
</dbReference>
<dbReference type="AlphaFoldDB" id="A0A1L3GT27"/>
<evidence type="ECO:0000313" key="1">
    <source>
        <dbReference type="EMBL" id="APG29082.1"/>
    </source>
</evidence>
<dbReference type="EMBL" id="CP015519">
    <property type="protein sequence ID" value="APG29082.1"/>
    <property type="molecule type" value="Genomic_DNA"/>
</dbReference>
<sequence>MLPSLNLRGGANALSVDFDINTSDIDYDVDADLLNFPIMLDWYPFKKSGFRISAGALINKNEADIEASSQSSYTLDGTTYTAAQLGTLNGKVDFNEVAPYVGIGWGNALGKSTRWSFSCDFGVVFQGEANVDLSATGPIASDPTFQEDLAREKRELEEELEDYQYYPVIALGITYKF</sequence>
<protein>
    <recommendedName>
        <fullName evidence="3">Outer membrane protein domain-containing protein</fullName>
    </recommendedName>
</protein>
<proteinExistence type="predicted"/>
<reference evidence="1 2" key="1">
    <citation type="journal article" date="2017" name="Genome Announc.">
        <title>Complete Genome Sequences of Two Acetylene-Fermenting Pelobacter acetylenicus Strains.</title>
        <authorList>
            <person name="Sutton J.M."/>
            <person name="Baesman S.M."/>
            <person name="Fierst J.L."/>
            <person name="Poret-Peterson A.T."/>
            <person name="Oremland R.S."/>
            <person name="Dunlap D.S."/>
            <person name="Akob D.M."/>
        </authorList>
    </citation>
    <scope>NUCLEOTIDE SEQUENCE [LARGE SCALE GENOMIC DNA]</scope>
    <source>
        <strain evidence="1 2">SFB93</strain>
    </source>
</reference>
<evidence type="ECO:0008006" key="3">
    <source>
        <dbReference type="Google" id="ProtNLM"/>
    </source>
</evidence>
<accession>A0A1L3GT27</accession>
<organism evidence="1 2">
    <name type="scientific">Syntrophotalea acetylenivorans</name>
    <dbReference type="NCBI Taxonomy" id="1842532"/>
    <lineage>
        <taxon>Bacteria</taxon>
        <taxon>Pseudomonadati</taxon>
        <taxon>Thermodesulfobacteriota</taxon>
        <taxon>Desulfuromonadia</taxon>
        <taxon>Desulfuromonadales</taxon>
        <taxon>Syntrophotaleaceae</taxon>
        <taxon>Syntrophotalea</taxon>
    </lineage>
</organism>
<dbReference type="Gene3D" id="2.40.160.170">
    <property type="match status" value="1"/>
</dbReference>
<evidence type="ECO:0000313" key="2">
    <source>
        <dbReference type="Proteomes" id="UP000182517"/>
    </source>
</evidence>
<name>A0A1L3GT27_9BACT</name>
<gene>
    <name evidence="1" type="ORF">A7E78_08830</name>
</gene>
<keyword evidence="2" id="KW-1185">Reference proteome</keyword>